<name>A0A0C5WCP1_9GAMM</name>
<evidence type="ECO:0000313" key="5">
    <source>
        <dbReference type="Proteomes" id="UP000032303"/>
    </source>
</evidence>
<evidence type="ECO:0000313" key="4">
    <source>
        <dbReference type="EMBL" id="AJR09471.1"/>
    </source>
</evidence>
<keyword evidence="5" id="KW-1185">Reference proteome</keyword>
<dbReference type="PANTHER" id="PTHR34106">
    <property type="entry name" value="GLYCOSIDASE"/>
    <property type="match status" value="1"/>
</dbReference>
<gene>
    <name evidence="4" type="ORF">H744_2c2818</name>
</gene>
<dbReference type="HOGENOM" id="CLU_046648_0_0_6"/>
<dbReference type="Proteomes" id="UP000032303">
    <property type="component" value="Chromosome 2"/>
</dbReference>
<dbReference type="PIRSF" id="PIRSF016202">
    <property type="entry name" value="PH1107"/>
    <property type="match status" value="1"/>
</dbReference>
<evidence type="ECO:0000256" key="2">
    <source>
        <dbReference type="ARBA" id="ARBA00022679"/>
    </source>
</evidence>
<keyword evidence="2" id="KW-0808">Transferase</keyword>
<comment type="similarity">
    <text evidence="3">Belongs to the glycosyl hydrolase 130 family.</text>
</comment>
<dbReference type="Gene3D" id="2.115.10.20">
    <property type="entry name" value="Glycosyl hydrolase domain, family 43"/>
    <property type="match status" value="1"/>
</dbReference>
<protein>
    <recommendedName>
        <fullName evidence="6">Glycosidase</fullName>
    </recommendedName>
</protein>
<evidence type="ECO:0008006" key="6">
    <source>
        <dbReference type="Google" id="ProtNLM"/>
    </source>
</evidence>
<dbReference type="SUPFAM" id="SSF75005">
    <property type="entry name" value="Arabinanase/levansucrase/invertase"/>
    <property type="match status" value="1"/>
</dbReference>
<accession>A0A0C5WCP1</accession>
<dbReference type="CDD" id="cd18612">
    <property type="entry name" value="GH130_Lin0857-like"/>
    <property type="match status" value="1"/>
</dbReference>
<organism evidence="4 5">
    <name type="scientific">Photobacterium gaetbulicola Gung47</name>
    <dbReference type="NCBI Taxonomy" id="658445"/>
    <lineage>
        <taxon>Bacteria</taxon>
        <taxon>Pseudomonadati</taxon>
        <taxon>Pseudomonadota</taxon>
        <taxon>Gammaproteobacteria</taxon>
        <taxon>Vibrionales</taxon>
        <taxon>Vibrionaceae</taxon>
        <taxon>Photobacterium</taxon>
    </lineage>
</organism>
<keyword evidence="1" id="KW-0328">Glycosyltransferase</keyword>
<evidence type="ECO:0000256" key="1">
    <source>
        <dbReference type="ARBA" id="ARBA00022676"/>
    </source>
</evidence>
<proteinExistence type="inferred from homology"/>
<dbReference type="STRING" id="658445.H744_2c2818"/>
<dbReference type="Pfam" id="PF04041">
    <property type="entry name" value="Glyco_hydro_130"/>
    <property type="match status" value="1"/>
</dbReference>
<dbReference type="InterPro" id="IPR023296">
    <property type="entry name" value="Glyco_hydro_beta-prop_sf"/>
</dbReference>
<dbReference type="GO" id="GO:0016757">
    <property type="term" value="F:glycosyltransferase activity"/>
    <property type="evidence" value="ECO:0007669"/>
    <property type="project" value="UniProtKB-KW"/>
</dbReference>
<dbReference type="PANTHER" id="PTHR34106:SF5">
    <property type="entry name" value="GLYCOSIDASE"/>
    <property type="match status" value="1"/>
</dbReference>
<dbReference type="EMBL" id="CP005974">
    <property type="protein sequence ID" value="AJR09471.1"/>
    <property type="molecule type" value="Genomic_DNA"/>
</dbReference>
<dbReference type="InterPro" id="IPR007184">
    <property type="entry name" value="Mannoside_phosphorylase"/>
</dbReference>
<dbReference type="AlphaFoldDB" id="A0A0C5WCP1"/>
<sequence>MVMIRHQKNPLVTPMDVKPTSPEYKVECVFNAGVVKHKDEYIMLLRVAESVITTDMSLVVVPLLEEVDGQWTLTHKTFSYDDNEYDFTDTRMVVSKSDPSEKYLTSLSHLRLARSHNGVDFDIEEQPFLFPETKYEAFGCEDPRITPVEGKYYINYSAVSSLGITTALAVTDDFVSVERKAIIFCPDNRDVCFFPEKVDGQYVAIHRPAPKHLGRPEIWLSTSPDMIHWGRHHHLLGASSDEWDKLKLGGGAPMLKTNKGWLQIYHGVDLSQRYCLGAMLLDIDDPRTVLAKSDVPLLEPAAPYELEGFFGNVVFTCGALISDDTLKVYYGAADEVMALAEISLEKLWQHLKV</sequence>
<dbReference type="KEGG" id="pgb:H744_2c2818"/>
<dbReference type="PATRIC" id="fig|658445.3.peg.4862"/>
<reference evidence="4 5" key="1">
    <citation type="submission" date="2013-05" db="EMBL/GenBank/DDBJ databases">
        <title>Complete genome sequence of the lipase-producing bacterium Photobacterium gaetbulicola Gung47.</title>
        <authorList>
            <person name="Kim Y.-O."/>
        </authorList>
    </citation>
    <scope>NUCLEOTIDE SEQUENCE [LARGE SCALE GENOMIC DNA]</scope>
    <source>
        <strain evidence="4 5">Gung47</strain>
    </source>
</reference>
<evidence type="ECO:0000256" key="3">
    <source>
        <dbReference type="ARBA" id="ARBA00024356"/>
    </source>
</evidence>